<organism evidence="3 4">
    <name type="scientific">Potamilus streckersoni</name>
    <dbReference type="NCBI Taxonomy" id="2493646"/>
    <lineage>
        <taxon>Eukaryota</taxon>
        <taxon>Metazoa</taxon>
        <taxon>Spiralia</taxon>
        <taxon>Lophotrochozoa</taxon>
        <taxon>Mollusca</taxon>
        <taxon>Bivalvia</taxon>
        <taxon>Autobranchia</taxon>
        <taxon>Heteroconchia</taxon>
        <taxon>Palaeoheterodonta</taxon>
        <taxon>Unionida</taxon>
        <taxon>Unionoidea</taxon>
        <taxon>Unionidae</taxon>
        <taxon>Ambleminae</taxon>
        <taxon>Lampsilini</taxon>
        <taxon>Potamilus</taxon>
    </lineage>
</organism>
<comment type="caution">
    <text evidence="3">The sequence shown here is derived from an EMBL/GenBank/DDBJ whole genome shotgun (WGS) entry which is preliminary data.</text>
</comment>
<dbReference type="EMBL" id="JAEAOA010000378">
    <property type="protein sequence ID" value="KAK3591400.1"/>
    <property type="molecule type" value="Genomic_DNA"/>
</dbReference>
<evidence type="ECO:0000313" key="4">
    <source>
        <dbReference type="Proteomes" id="UP001195483"/>
    </source>
</evidence>
<evidence type="ECO:0000256" key="1">
    <source>
        <dbReference type="SAM" id="MobiDB-lite"/>
    </source>
</evidence>
<dbReference type="Proteomes" id="UP001195483">
    <property type="component" value="Unassembled WGS sequence"/>
</dbReference>
<keyword evidence="2" id="KW-1133">Transmembrane helix</keyword>
<reference evidence="3" key="3">
    <citation type="submission" date="2023-05" db="EMBL/GenBank/DDBJ databases">
        <authorList>
            <person name="Smith C.H."/>
        </authorList>
    </citation>
    <scope>NUCLEOTIDE SEQUENCE</scope>
    <source>
        <strain evidence="3">CHS0354</strain>
        <tissue evidence="3">Mantle</tissue>
    </source>
</reference>
<keyword evidence="2" id="KW-0812">Transmembrane</keyword>
<reference evidence="3" key="1">
    <citation type="journal article" date="2021" name="Genome Biol. Evol.">
        <title>A High-Quality Reference Genome for a Parasitic Bivalve with Doubly Uniparental Inheritance (Bivalvia: Unionida).</title>
        <authorList>
            <person name="Smith C.H."/>
        </authorList>
    </citation>
    <scope>NUCLEOTIDE SEQUENCE</scope>
    <source>
        <strain evidence="3">CHS0354</strain>
    </source>
</reference>
<reference evidence="3" key="2">
    <citation type="journal article" date="2021" name="Genome Biol. Evol.">
        <title>Developing a high-quality reference genome for a parasitic bivalve with doubly uniparental inheritance (Bivalvia: Unionida).</title>
        <authorList>
            <person name="Smith C.H."/>
        </authorList>
    </citation>
    <scope>NUCLEOTIDE SEQUENCE</scope>
    <source>
        <strain evidence="3">CHS0354</strain>
        <tissue evidence="3">Mantle</tissue>
    </source>
</reference>
<evidence type="ECO:0000256" key="2">
    <source>
        <dbReference type="SAM" id="Phobius"/>
    </source>
</evidence>
<protein>
    <submittedName>
        <fullName evidence="3">Uncharacterized protein</fullName>
    </submittedName>
</protein>
<sequence length="276" mass="30888">MCRSSTRPLNFSTRSAIAPSTTKAEKEKETITNLVQDTKITTAGSSIPQTILLLSSSEDGDTHNLIGNWTIIGSIVGSVFAVLIVIVTIVVIRFRRRSKAREDSNSKSHINANNSHERKTTVNNAYVDTDGDYSHITTIPTQSYEQVTGTYAVANKNNDSCGNIHENLFDIPSNEKQPNNVLYSVVQKKLRTEGGNEEYDKISFGKAIQVEQNGHVYNKVKFHCDPRDRPTGNVYDKANFHRKPRDEHGGTLYDKADFNRLPAKELRGNVYDKANR</sequence>
<gene>
    <name evidence="3" type="ORF">CHS0354_005322</name>
</gene>
<accession>A0AAE0SHB7</accession>
<keyword evidence="2" id="KW-0472">Membrane</keyword>
<proteinExistence type="predicted"/>
<evidence type="ECO:0000313" key="3">
    <source>
        <dbReference type="EMBL" id="KAK3591400.1"/>
    </source>
</evidence>
<dbReference type="AlphaFoldDB" id="A0AAE0SHB7"/>
<feature type="transmembrane region" description="Helical" evidence="2">
    <location>
        <begin position="69"/>
        <end position="92"/>
    </location>
</feature>
<feature type="region of interest" description="Disordered" evidence="1">
    <location>
        <begin position="101"/>
        <end position="120"/>
    </location>
</feature>
<name>A0AAE0SHB7_9BIVA</name>
<keyword evidence="4" id="KW-1185">Reference proteome</keyword>